<protein>
    <recommendedName>
        <fullName evidence="4">Dirigent protein</fullName>
    </recommendedName>
</protein>
<evidence type="ECO:0000256" key="3">
    <source>
        <dbReference type="ARBA" id="ARBA00022525"/>
    </source>
</evidence>
<dbReference type="AlphaFoldDB" id="A0AAD8HNF9"/>
<organism evidence="5 6">
    <name type="scientific">Heracleum sosnowskyi</name>
    <dbReference type="NCBI Taxonomy" id="360622"/>
    <lineage>
        <taxon>Eukaryota</taxon>
        <taxon>Viridiplantae</taxon>
        <taxon>Streptophyta</taxon>
        <taxon>Embryophyta</taxon>
        <taxon>Tracheophyta</taxon>
        <taxon>Spermatophyta</taxon>
        <taxon>Magnoliopsida</taxon>
        <taxon>eudicotyledons</taxon>
        <taxon>Gunneridae</taxon>
        <taxon>Pentapetalae</taxon>
        <taxon>asterids</taxon>
        <taxon>campanulids</taxon>
        <taxon>Apiales</taxon>
        <taxon>Apiaceae</taxon>
        <taxon>Apioideae</taxon>
        <taxon>apioid superclade</taxon>
        <taxon>Tordylieae</taxon>
        <taxon>Tordyliinae</taxon>
        <taxon>Heracleum</taxon>
    </lineage>
</organism>
<dbReference type="Gene3D" id="2.40.480.10">
    <property type="entry name" value="Allene oxide cyclase-like"/>
    <property type="match status" value="1"/>
</dbReference>
<comment type="subcellular location">
    <subcellularLocation>
        <location evidence="4">Secreted</location>
        <location evidence="4">Extracellular space</location>
        <location evidence="4">Apoplast</location>
    </subcellularLocation>
</comment>
<keyword evidence="4" id="KW-0052">Apoplast</keyword>
<dbReference type="PANTHER" id="PTHR21495">
    <property type="entry name" value="NUCLEOPORIN-RELATED"/>
    <property type="match status" value="1"/>
</dbReference>
<name>A0AAD8HNF9_9APIA</name>
<proteinExistence type="inferred from homology"/>
<keyword evidence="3 4" id="KW-0964">Secreted</keyword>
<evidence type="ECO:0000313" key="6">
    <source>
        <dbReference type="Proteomes" id="UP001237642"/>
    </source>
</evidence>
<evidence type="ECO:0000256" key="1">
    <source>
        <dbReference type="ARBA" id="ARBA00010746"/>
    </source>
</evidence>
<dbReference type="GO" id="GO:0048046">
    <property type="term" value="C:apoplast"/>
    <property type="evidence" value="ECO:0007669"/>
    <property type="project" value="UniProtKB-SubCell"/>
</dbReference>
<reference evidence="5" key="1">
    <citation type="submission" date="2023-02" db="EMBL/GenBank/DDBJ databases">
        <title>Genome of toxic invasive species Heracleum sosnowskyi carries increased number of genes despite the absence of recent whole-genome duplications.</title>
        <authorList>
            <person name="Schelkunov M."/>
            <person name="Shtratnikova V."/>
            <person name="Makarenko M."/>
            <person name="Klepikova A."/>
            <person name="Omelchenko D."/>
            <person name="Novikova G."/>
            <person name="Obukhova E."/>
            <person name="Bogdanov V."/>
            <person name="Penin A."/>
            <person name="Logacheva M."/>
        </authorList>
    </citation>
    <scope>NUCLEOTIDE SEQUENCE</scope>
    <source>
        <strain evidence="5">Hsosn_3</strain>
        <tissue evidence="5">Leaf</tissue>
    </source>
</reference>
<reference evidence="5" key="2">
    <citation type="submission" date="2023-05" db="EMBL/GenBank/DDBJ databases">
        <authorList>
            <person name="Schelkunov M.I."/>
        </authorList>
    </citation>
    <scope>NUCLEOTIDE SEQUENCE</scope>
    <source>
        <strain evidence="5">Hsosn_3</strain>
        <tissue evidence="5">Leaf</tissue>
    </source>
</reference>
<dbReference type="EMBL" id="JAUIZM010000008">
    <property type="protein sequence ID" value="KAK1369402.1"/>
    <property type="molecule type" value="Genomic_DNA"/>
</dbReference>
<sequence length="188" mass="20819">MARLGLVLIFYMVAAAVVPVFSGTSEQPEEVGKWFEKLGNYKEKITKLHFYFHDLRGKTSILVAQANSSATSPTFFGMTNIMDDPLTAGPEYTSKPVGRAQGLYSAASMEDLSLLCVMNFVFTDDKYNGSTITILGYNPILRQRRELPVIGGTGVFRMARGVALLNYIYFDVAGGNATVEYNVMLQHY</sequence>
<comment type="caution">
    <text evidence="5">The sequence shown here is derived from an EMBL/GenBank/DDBJ whole genome shotgun (WGS) entry which is preliminary data.</text>
</comment>
<feature type="signal peptide" evidence="4">
    <location>
        <begin position="1"/>
        <end position="16"/>
    </location>
</feature>
<gene>
    <name evidence="5" type="ORF">POM88_035494</name>
</gene>
<dbReference type="GO" id="GO:0009699">
    <property type="term" value="P:phenylpropanoid biosynthetic process"/>
    <property type="evidence" value="ECO:0007669"/>
    <property type="project" value="UniProtKB-ARBA"/>
</dbReference>
<dbReference type="Proteomes" id="UP001237642">
    <property type="component" value="Unassembled WGS sequence"/>
</dbReference>
<accession>A0AAD8HNF9</accession>
<evidence type="ECO:0000256" key="2">
    <source>
        <dbReference type="ARBA" id="ARBA00011738"/>
    </source>
</evidence>
<dbReference type="InterPro" id="IPR004265">
    <property type="entry name" value="Dirigent"/>
</dbReference>
<dbReference type="InterPro" id="IPR044859">
    <property type="entry name" value="Allene_oxi_cyc_Dirigent"/>
</dbReference>
<comment type="subunit">
    <text evidence="2 4">Homodimer.</text>
</comment>
<keyword evidence="6" id="KW-1185">Reference proteome</keyword>
<comment type="similarity">
    <text evidence="1 4">Belongs to the plant dirigent protein family.</text>
</comment>
<keyword evidence="4" id="KW-0732">Signal</keyword>
<dbReference type="Pfam" id="PF03018">
    <property type="entry name" value="Dirigent"/>
    <property type="match status" value="1"/>
</dbReference>
<evidence type="ECO:0000313" key="5">
    <source>
        <dbReference type="EMBL" id="KAK1369402.1"/>
    </source>
</evidence>
<feature type="chain" id="PRO_5041773305" description="Dirigent protein" evidence="4">
    <location>
        <begin position="17"/>
        <end position="188"/>
    </location>
</feature>
<evidence type="ECO:0000256" key="4">
    <source>
        <dbReference type="RuleBase" id="RU363099"/>
    </source>
</evidence>
<comment type="function">
    <text evidence="4">Dirigent proteins impart stereoselectivity on the phenoxy radical-coupling reaction, yielding optically active lignans from two molecules of coniferyl alcohol in the biosynthesis of lignans, flavonolignans, and alkaloids and thus plays a central role in plant secondary metabolism.</text>
</comment>